<dbReference type="PANTHER" id="PTHR11042">
    <property type="entry name" value="EUKARYOTIC TRANSLATION INITIATION FACTOR 2-ALPHA KINASE EIF2-ALPHA KINASE -RELATED"/>
    <property type="match status" value="1"/>
</dbReference>
<dbReference type="SUPFAM" id="SSF56112">
    <property type="entry name" value="Protein kinase-like (PK-like)"/>
    <property type="match status" value="1"/>
</dbReference>
<gene>
    <name evidence="7" type="ORF">PXEA_LOCUS34299</name>
</gene>
<evidence type="ECO:0000313" key="8">
    <source>
        <dbReference type="Proteomes" id="UP000784294"/>
    </source>
</evidence>
<proteinExistence type="inferred from homology"/>
<dbReference type="Gene3D" id="1.10.510.10">
    <property type="entry name" value="Transferase(Phosphotransferase) domain 1"/>
    <property type="match status" value="1"/>
</dbReference>
<evidence type="ECO:0000259" key="6">
    <source>
        <dbReference type="PROSITE" id="PS50011"/>
    </source>
</evidence>
<name>A0A3S5C7Q6_9PLAT</name>
<evidence type="ECO:0000256" key="5">
    <source>
        <dbReference type="ARBA" id="ARBA00037982"/>
    </source>
</evidence>
<evidence type="ECO:0000256" key="1">
    <source>
        <dbReference type="ARBA" id="ARBA00022679"/>
    </source>
</evidence>
<dbReference type="GO" id="GO:0005634">
    <property type="term" value="C:nucleus"/>
    <property type="evidence" value="ECO:0007669"/>
    <property type="project" value="TreeGrafter"/>
</dbReference>
<keyword evidence="8" id="KW-1185">Reference proteome</keyword>
<dbReference type="PROSITE" id="PS00108">
    <property type="entry name" value="PROTEIN_KINASE_ST"/>
    <property type="match status" value="1"/>
</dbReference>
<dbReference type="GO" id="GO:0005524">
    <property type="term" value="F:ATP binding"/>
    <property type="evidence" value="ECO:0007669"/>
    <property type="project" value="UniProtKB-KW"/>
</dbReference>
<feature type="domain" description="Protein kinase" evidence="6">
    <location>
        <begin position="1"/>
        <end position="156"/>
    </location>
</feature>
<protein>
    <recommendedName>
        <fullName evidence="6">Protein kinase domain-containing protein</fullName>
    </recommendedName>
</protein>
<evidence type="ECO:0000313" key="7">
    <source>
        <dbReference type="EMBL" id="VEL40859.1"/>
    </source>
</evidence>
<dbReference type="InterPro" id="IPR050339">
    <property type="entry name" value="CC_SR_Kinase"/>
</dbReference>
<dbReference type="GO" id="GO:0004694">
    <property type="term" value="F:eukaryotic translation initiation factor 2alpha kinase activity"/>
    <property type="evidence" value="ECO:0007669"/>
    <property type="project" value="TreeGrafter"/>
</dbReference>
<feature type="non-terminal residue" evidence="7">
    <location>
        <position position="1"/>
    </location>
</feature>
<dbReference type="InterPro" id="IPR008271">
    <property type="entry name" value="Ser/Thr_kinase_AS"/>
</dbReference>
<sequence length="156" mass="17303">MSNSSSMQFCYLYIQMQLCSPHSLRDWLMENNNIQLRPARPVLYAMFTQIVDAVAYLHANGLMHRDLKPSNILFDAQRRLKLADFGLATSLFEEEQVQTSMEVENCGPEDAVNNGPELHLYSTHTASSDTESIDCLSAVSTPCADSTSTTCSGGMI</sequence>
<dbReference type="GO" id="GO:0005737">
    <property type="term" value="C:cytoplasm"/>
    <property type="evidence" value="ECO:0007669"/>
    <property type="project" value="TreeGrafter"/>
</dbReference>
<reference evidence="7" key="1">
    <citation type="submission" date="2018-11" db="EMBL/GenBank/DDBJ databases">
        <authorList>
            <consortium name="Pathogen Informatics"/>
        </authorList>
    </citation>
    <scope>NUCLEOTIDE SEQUENCE</scope>
</reference>
<dbReference type="EMBL" id="CAAALY010266769">
    <property type="protein sequence ID" value="VEL40859.1"/>
    <property type="molecule type" value="Genomic_DNA"/>
</dbReference>
<keyword evidence="4" id="KW-0067">ATP-binding</keyword>
<evidence type="ECO:0000256" key="2">
    <source>
        <dbReference type="ARBA" id="ARBA00022741"/>
    </source>
</evidence>
<organism evidence="7 8">
    <name type="scientific">Protopolystoma xenopodis</name>
    <dbReference type="NCBI Taxonomy" id="117903"/>
    <lineage>
        <taxon>Eukaryota</taxon>
        <taxon>Metazoa</taxon>
        <taxon>Spiralia</taxon>
        <taxon>Lophotrochozoa</taxon>
        <taxon>Platyhelminthes</taxon>
        <taxon>Monogenea</taxon>
        <taxon>Polyopisthocotylea</taxon>
        <taxon>Polystomatidea</taxon>
        <taxon>Polystomatidae</taxon>
        <taxon>Protopolystoma</taxon>
    </lineage>
</organism>
<keyword evidence="2" id="KW-0547">Nucleotide-binding</keyword>
<evidence type="ECO:0000256" key="3">
    <source>
        <dbReference type="ARBA" id="ARBA00022777"/>
    </source>
</evidence>
<dbReference type="OrthoDB" id="6285842at2759"/>
<evidence type="ECO:0000256" key="4">
    <source>
        <dbReference type="ARBA" id="ARBA00022840"/>
    </source>
</evidence>
<dbReference type="AlphaFoldDB" id="A0A3S5C7Q6"/>
<keyword evidence="3" id="KW-0418">Kinase</keyword>
<dbReference type="InterPro" id="IPR000719">
    <property type="entry name" value="Prot_kinase_dom"/>
</dbReference>
<dbReference type="Pfam" id="PF00069">
    <property type="entry name" value="Pkinase"/>
    <property type="match status" value="1"/>
</dbReference>
<dbReference type="PANTHER" id="PTHR11042:SF91">
    <property type="entry name" value="EUKARYOTIC TRANSLATION INITIATION FACTOR 2-ALPHA KINASE"/>
    <property type="match status" value="1"/>
</dbReference>
<comment type="similarity">
    <text evidence="5">Belongs to the protein kinase superfamily. Ser/Thr protein kinase family. GCN2 subfamily.</text>
</comment>
<dbReference type="InterPro" id="IPR011009">
    <property type="entry name" value="Kinase-like_dom_sf"/>
</dbReference>
<accession>A0A3S5C7Q6</accession>
<dbReference type="PROSITE" id="PS50011">
    <property type="entry name" value="PROTEIN_KINASE_DOM"/>
    <property type="match status" value="1"/>
</dbReference>
<dbReference type="Proteomes" id="UP000784294">
    <property type="component" value="Unassembled WGS sequence"/>
</dbReference>
<keyword evidence="1" id="KW-0808">Transferase</keyword>
<comment type="caution">
    <text evidence="7">The sequence shown here is derived from an EMBL/GenBank/DDBJ whole genome shotgun (WGS) entry which is preliminary data.</text>
</comment>